<evidence type="ECO:0000313" key="8">
    <source>
        <dbReference type="Proteomes" id="UP000033166"/>
    </source>
</evidence>
<comment type="similarity">
    <text evidence="2 5">Belongs to the UDP-N-acetylglucosamine 2-epimerase family.</text>
</comment>
<accession>A0A0D6DXU7</accession>
<feature type="domain" description="UDP-N-acetylglucosamine 2-epimerase" evidence="6">
    <location>
        <begin position="23"/>
        <end position="361"/>
    </location>
</feature>
<keyword evidence="1 5" id="KW-0413">Isomerase</keyword>
<dbReference type="GO" id="GO:0008761">
    <property type="term" value="F:UDP-N-acetylglucosamine 2-epimerase activity"/>
    <property type="evidence" value="ECO:0007669"/>
    <property type="project" value="UniProtKB-EC"/>
</dbReference>
<evidence type="ECO:0000256" key="5">
    <source>
        <dbReference type="RuleBase" id="RU003513"/>
    </source>
</evidence>
<reference evidence="8" key="1">
    <citation type="submission" date="2015-01" db="EMBL/GenBank/DDBJ databases">
        <authorList>
            <person name="Andreevskaya M."/>
        </authorList>
    </citation>
    <scope>NUCLEOTIDE SEQUENCE [LARGE SCALE GENOMIC DNA]</scope>
    <source>
        <strain evidence="8">MKFS47</strain>
    </source>
</reference>
<protein>
    <recommendedName>
        <fullName evidence="3">UDP-N-acetylglucosamine 2-epimerase (non-hydrolyzing)</fullName>
        <ecNumber evidence="3">5.1.3.14</ecNumber>
    </recommendedName>
    <alternativeName>
        <fullName evidence="4">UDP-GlcNAc-2-epimerase</fullName>
    </alternativeName>
</protein>
<dbReference type="InterPro" id="IPR003331">
    <property type="entry name" value="UDP_GlcNAc_Epimerase_2_dom"/>
</dbReference>
<dbReference type="Pfam" id="PF02350">
    <property type="entry name" value="Epimerase_2"/>
    <property type="match status" value="1"/>
</dbReference>
<evidence type="ECO:0000256" key="1">
    <source>
        <dbReference type="ARBA" id="ARBA00023235"/>
    </source>
</evidence>
<dbReference type="EC" id="5.1.3.14" evidence="3"/>
<organism evidence="7 8">
    <name type="scientific">Pseudolactococcus piscium MKFS47</name>
    <dbReference type="NCBI Taxonomy" id="297352"/>
    <lineage>
        <taxon>Bacteria</taxon>
        <taxon>Bacillati</taxon>
        <taxon>Bacillota</taxon>
        <taxon>Bacilli</taxon>
        <taxon>Lactobacillales</taxon>
        <taxon>Streptococcaceae</taxon>
        <taxon>Pseudolactococcus</taxon>
    </lineage>
</organism>
<dbReference type="InterPro" id="IPR029767">
    <property type="entry name" value="WecB-like"/>
</dbReference>
<dbReference type="PANTHER" id="PTHR43174:SF2">
    <property type="entry name" value="UDP-N-ACETYLGLUCOSAMINE 2-EPIMERASE"/>
    <property type="match status" value="1"/>
</dbReference>
<dbReference type="NCBIfam" id="TIGR00236">
    <property type="entry name" value="wecB"/>
    <property type="match status" value="1"/>
</dbReference>
<dbReference type="PANTHER" id="PTHR43174">
    <property type="entry name" value="UDP-N-ACETYLGLUCOSAMINE 2-EPIMERASE"/>
    <property type="match status" value="1"/>
</dbReference>
<evidence type="ECO:0000259" key="6">
    <source>
        <dbReference type="Pfam" id="PF02350"/>
    </source>
</evidence>
<dbReference type="SUPFAM" id="SSF53756">
    <property type="entry name" value="UDP-Glycosyltransferase/glycogen phosphorylase"/>
    <property type="match status" value="1"/>
</dbReference>
<dbReference type="KEGG" id="lpk:LACPI_1561"/>
<name>A0A0D6DXU7_9LACT</name>
<dbReference type="AlphaFoldDB" id="A0A0D6DXU7"/>
<dbReference type="CDD" id="cd03786">
    <property type="entry name" value="GTB_UDP-GlcNAc_2-Epimerase"/>
    <property type="match status" value="1"/>
</dbReference>
<dbReference type="FunFam" id="3.40.50.2000:FF:000043">
    <property type="entry name" value="UDP-N-acetylglucosamine 2-epimerase"/>
    <property type="match status" value="1"/>
</dbReference>
<dbReference type="EMBL" id="LN774769">
    <property type="protein sequence ID" value="CEN28761.1"/>
    <property type="molecule type" value="Genomic_DNA"/>
</dbReference>
<sequence length="394" mass="44247">MKKKMMIVFGTRPEAIKMAPIIKAIEKDARFESCIVVTAQHREMLDQVLKTFAIKTDYDLNIMTPNQTLATITSRSIALLDDVFDQEKPDMVLVHGDTTTTFAAALTAFYHQVPVGHVEAGLRTYDKYSPFPEEMNRQMTDALADLYFAPTSLSRDNLLKAHHDPEHIYVTGNSVIDALAYTVTTDFSHDALTESDTKKILITMHRRENLGQNMVQVFQAMNQILDKHQDIELIFPMHKNPKIRELVQRYLVPSDRLHLIEPLDVFAFHNLAKRCYLILTDSGGIQEEAPSLGVPVFVLRDATERPEGVAAGTLKVVGTEQAALVQAVDALLTDPVAYEKMASAKNPYGDGKTSDRIVSIIAQYFGLSNTVLPEFDDEIDKKRRGTQHEKKSVD</sequence>
<evidence type="ECO:0000256" key="2">
    <source>
        <dbReference type="ARBA" id="ARBA00038209"/>
    </source>
</evidence>
<dbReference type="RefSeq" id="WP_047915831.1">
    <property type="nucleotide sequence ID" value="NZ_LN774769.1"/>
</dbReference>
<dbReference type="Proteomes" id="UP000033166">
    <property type="component" value="Chromosome I"/>
</dbReference>
<gene>
    <name evidence="7" type="ORF">LACPI_1561</name>
</gene>
<dbReference type="STRING" id="1364.LP2241_30569"/>
<dbReference type="Gene3D" id="3.40.50.2000">
    <property type="entry name" value="Glycogen Phosphorylase B"/>
    <property type="match status" value="2"/>
</dbReference>
<evidence type="ECO:0000313" key="7">
    <source>
        <dbReference type="EMBL" id="CEN28761.1"/>
    </source>
</evidence>
<evidence type="ECO:0000256" key="3">
    <source>
        <dbReference type="ARBA" id="ARBA00038858"/>
    </source>
</evidence>
<proteinExistence type="inferred from homology"/>
<dbReference type="HOGENOM" id="CLU_041674_1_0_9"/>
<evidence type="ECO:0000256" key="4">
    <source>
        <dbReference type="ARBA" id="ARBA00079400"/>
    </source>
</evidence>